<feature type="transmembrane region" description="Helical" evidence="1">
    <location>
        <begin position="171"/>
        <end position="193"/>
    </location>
</feature>
<organism evidence="2">
    <name type="scientific">Harvfovirus sp</name>
    <dbReference type="NCBI Taxonomy" id="2487768"/>
    <lineage>
        <taxon>Viruses</taxon>
        <taxon>Varidnaviria</taxon>
        <taxon>Bamfordvirae</taxon>
        <taxon>Nucleocytoviricota</taxon>
        <taxon>Megaviricetes</taxon>
        <taxon>Imitervirales</taxon>
        <taxon>Mimiviridae</taxon>
        <taxon>Klosneuvirinae</taxon>
    </lineage>
</organism>
<gene>
    <name evidence="2" type="ORF">Harvfovirus2_46</name>
</gene>
<evidence type="ECO:0000313" key="2">
    <source>
        <dbReference type="EMBL" id="AYV80516.1"/>
    </source>
</evidence>
<keyword evidence="1" id="KW-0812">Transmembrane</keyword>
<keyword evidence="1" id="KW-1133">Transmembrane helix</keyword>
<name>A0A3G4ZZV6_9VIRU</name>
<protein>
    <submittedName>
        <fullName evidence="2">Uncharacterized protein</fullName>
    </submittedName>
</protein>
<keyword evidence="1" id="KW-0472">Membrane</keyword>
<feature type="transmembrane region" description="Helical" evidence="1">
    <location>
        <begin position="131"/>
        <end position="151"/>
    </location>
</feature>
<dbReference type="EMBL" id="MK072244">
    <property type="protein sequence ID" value="AYV80516.1"/>
    <property type="molecule type" value="Genomic_DNA"/>
</dbReference>
<accession>A0A3G4ZZV6</accession>
<sequence>MVENYQEVLPALSLVDLVKEYFSSYRTYYQTATVFQVWTIVYFFVCSLSSMLYYFLLDEYESPDTTLLNVSLFADCIVWTMVAFFFFRTKFWDKKIDRYDSQTKIQLSNFGISLESDADSKRKGFINGYSAVFWISFCRSLLMIVLIITLANSLDDHKAAGASFDKASHVVPLFLFTAIANFLIFLFGCCGKFDANPNLDENRVTEIINTLIAIATPLPTEV</sequence>
<proteinExistence type="predicted"/>
<reference evidence="2" key="1">
    <citation type="submission" date="2018-10" db="EMBL/GenBank/DDBJ databases">
        <title>Hidden diversity of soil giant viruses.</title>
        <authorList>
            <person name="Schulz F."/>
            <person name="Alteio L."/>
            <person name="Goudeau D."/>
            <person name="Ryan E.M."/>
            <person name="Malmstrom R.R."/>
            <person name="Blanchard J."/>
            <person name="Woyke T."/>
        </authorList>
    </citation>
    <scope>NUCLEOTIDE SEQUENCE</scope>
    <source>
        <strain evidence="2">HAV1</strain>
    </source>
</reference>
<evidence type="ECO:0000256" key="1">
    <source>
        <dbReference type="SAM" id="Phobius"/>
    </source>
</evidence>
<feature type="transmembrane region" description="Helical" evidence="1">
    <location>
        <begin position="34"/>
        <end position="55"/>
    </location>
</feature>
<feature type="transmembrane region" description="Helical" evidence="1">
    <location>
        <begin position="67"/>
        <end position="87"/>
    </location>
</feature>